<name>X0W2U9_9ZZZZ</name>
<gene>
    <name evidence="2" type="ORF">S01H1_49028</name>
</gene>
<keyword evidence="1" id="KW-0472">Membrane</keyword>
<keyword evidence="1" id="KW-1133">Transmembrane helix</keyword>
<keyword evidence="1" id="KW-0812">Transmembrane</keyword>
<proteinExistence type="predicted"/>
<evidence type="ECO:0000313" key="2">
    <source>
        <dbReference type="EMBL" id="GAG18943.1"/>
    </source>
</evidence>
<comment type="caution">
    <text evidence="2">The sequence shown here is derived from an EMBL/GenBank/DDBJ whole genome shotgun (WGS) entry which is preliminary data.</text>
</comment>
<reference evidence="2" key="1">
    <citation type="journal article" date="2014" name="Front. Microbiol.">
        <title>High frequency of phylogenetically diverse reductive dehalogenase-homologous genes in deep subseafloor sedimentary metagenomes.</title>
        <authorList>
            <person name="Kawai M."/>
            <person name="Futagami T."/>
            <person name="Toyoda A."/>
            <person name="Takaki Y."/>
            <person name="Nishi S."/>
            <person name="Hori S."/>
            <person name="Arai W."/>
            <person name="Tsubouchi T."/>
            <person name="Morono Y."/>
            <person name="Uchiyama I."/>
            <person name="Ito T."/>
            <person name="Fujiyama A."/>
            <person name="Inagaki F."/>
            <person name="Takami H."/>
        </authorList>
    </citation>
    <scope>NUCLEOTIDE SEQUENCE</scope>
    <source>
        <strain evidence="2">Expedition CK06-06</strain>
    </source>
</reference>
<dbReference type="AlphaFoldDB" id="X0W2U9"/>
<feature type="transmembrane region" description="Helical" evidence="1">
    <location>
        <begin position="57"/>
        <end position="80"/>
    </location>
</feature>
<organism evidence="2">
    <name type="scientific">marine sediment metagenome</name>
    <dbReference type="NCBI Taxonomy" id="412755"/>
    <lineage>
        <taxon>unclassified sequences</taxon>
        <taxon>metagenomes</taxon>
        <taxon>ecological metagenomes</taxon>
    </lineage>
</organism>
<sequence length="161" mass="18067">TSPGTYSLVFETEEIEAFFAPNLLAGIIYISIENFTSQQLRININVQMEEIFPGMSAFYFILIVAAIIGVVGSLTTYRVVQQARIPKFVKKVRKVKGSIKSKKTISESLVTKTKDQMMVKLYGDDWKELELSLENTLGIVDLKLKPTPLKAKKSKMGGDRD</sequence>
<accession>X0W2U9</accession>
<feature type="non-terminal residue" evidence="2">
    <location>
        <position position="1"/>
    </location>
</feature>
<dbReference type="EMBL" id="BARS01031509">
    <property type="protein sequence ID" value="GAG18943.1"/>
    <property type="molecule type" value="Genomic_DNA"/>
</dbReference>
<evidence type="ECO:0000256" key="1">
    <source>
        <dbReference type="SAM" id="Phobius"/>
    </source>
</evidence>
<protein>
    <submittedName>
        <fullName evidence="2">Uncharacterized protein</fullName>
    </submittedName>
</protein>